<reference evidence="1 2" key="1">
    <citation type="submission" date="2010-12" db="EMBL/GenBank/DDBJ databases">
        <authorList>
            <person name="Muzny D."/>
            <person name="Qin X."/>
            <person name="Deng J."/>
            <person name="Jiang H."/>
            <person name="Liu Y."/>
            <person name="Qu J."/>
            <person name="Song X.-Z."/>
            <person name="Zhang L."/>
            <person name="Thornton R."/>
            <person name="Coyle M."/>
            <person name="Francisco L."/>
            <person name="Jackson L."/>
            <person name="Javaid M."/>
            <person name="Korchina V."/>
            <person name="Kovar C."/>
            <person name="Mata R."/>
            <person name="Mathew T."/>
            <person name="Ngo R."/>
            <person name="Nguyen L."/>
            <person name="Nguyen N."/>
            <person name="Okwuonu G."/>
            <person name="Ongeri F."/>
            <person name="Pham C."/>
            <person name="Simmons D."/>
            <person name="Wilczek-Boney K."/>
            <person name="Hale W."/>
            <person name="Jakkamsetti A."/>
            <person name="Pham P."/>
            <person name="Ruth R."/>
            <person name="San Lucas F."/>
            <person name="Warren J."/>
            <person name="Zhang J."/>
            <person name="Zhao Z."/>
            <person name="Zhou C."/>
            <person name="Zhu D."/>
            <person name="Lee S."/>
            <person name="Bess C."/>
            <person name="Blankenburg K."/>
            <person name="Forbes L."/>
            <person name="Fu Q."/>
            <person name="Gubbala S."/>
            <person name="Hirani K."/>
            <person name="Jayaseelan J.C."/>
            <person name="Lara F."/>
            <person name="Munidasa M."/>
            <person name="Palculict T."/>
            <person name="Patil S."/>
            <person name="Pu L.-L."/>
            <person name="Saada N."/>
            <person name="Tang L."/>
            <person name="Weissenberger G."/>
            <person name="Zhu Y."/>
            <person name="Hemphill L."/>
            <person name="Shang Y."/>
            <person name="Youmans B."/>
            <person name="Ayvaz T."/>
            <person name="Ross M."/>
            <person name="Santibanez J."/>
            <person name="Aqrawi P."/>
            <person name="Gross S."/>
            <person name="Joshi V."/>
            <person name="Fowler G."/>
            <person name="Nazareth L."/>
            <person name="Reid J."/>
            <person name="Worley K."/>
            <person name="Petrosino J."/>
            <person name="Highlander S."/>
            <person name="Gibbs R."/>
        </authorList>
    </citation>
    <scope>NUCLEOTIDE SEQUENCE [LARGE SCALE GENOMIC DNA]</scope>
    <source>
        <strain evidence="2">DSM 15952 / CCUG 50447 / LMG 22039 / TP 1.5</strain>
    </source>
</reference>
<dbReference type="AlphaFoldDB" id="E6LDF6"/>
<dbReference type="PANTHER" id="PTHR30575:SF0">
    <property type="entry name" value="XAA-ARG DIPEPTIDASE"/>
    <property type="match status" value="1"/>
</dbReference>
<proteinExistence type="predicted"/>
<dbReference type="NCBIfam" id="TIGR01891">
    <property type="entry name" value="amidohydrolases"/>
    <property type="match status" value="1"/>
</dbReference>
<dbReference type="Gene3D" id="3.30.70.360">
    <property type="match status" value="1"/>
</dbReference>
<dbReference type="PATRIC" id="fig|888064.11.peg.1775"/>
<dbReference type="CDD" id="cd05673">
    <property type="entry name" value="M20_Acy1L2_AbgB"/>
    <property type="match status" value="1"/>
</dbReference>
<dbReference type="Proteomes" id="UP000010296">
    <property type="component" value="Unassembled WGS sequence"/>
</dbReference>
<accession>E6LDF6</accession>
<dbReference type="GO" id="GO:0005737">
    <property type="term" value="C:cytoplasm"/>
    <property type="evidence" value="ECO:0007669"/>
    <property type="project" value="TreeGrafter"/>
</dbReference>
<dbReference type="Gene3D" id="3.40.630.10">
    <property type="entry name" value="Zn peptidases"/>
    <property type="match status" value="2"/>
</dbReference>
<dbReference type="eggNOG" id="COG1473">
    <property type="taxonomic scope" value="Bacteria"/>
</dbReference>
<evidence type="ECO:0000313" key="1">
    <source>
        <dbReference type="EMBL" id="EFU74830.1"/>
    </source>
</evidence>
<evidence type="ECO:0000313" key="2">
    <source>
        <dbReference type="Proteomes" id="UP000010296"/>
    </source>
</evidence>
<dbReference type="InterPro" id="IPR017439">
    <property type="entry name" value="Amidohydrolase"/>
</dbReference>
<dbReference type="HOGENOM" id="CLU_031812_0_1_9"/>
<dbReference type="Pfam" id="PF01546">
    <property type="entry name" value="Peptidase_M20"/>
    <property type="match status" value="1"/>
</dbReference>
<dbReference type="OrthoDB" id="9781032at2"/>
<name>E6LDF6_ENTI1</name>
<dbReference type="EMBL" id="AEPV01000012">
    <property type="protein sequence ID" value="EFU74830.1"/>
    <property type="molecule type" value="Genomic_DNA"/>
</dbReference>
<sequence>MIYVKISIKNIKIKLEKSGLLKKERIMEILNEKKEIFFQASDSIWDTPELRFAVDQSVQQHYSVLEKEGFTIEKGIGGMRNAYVATYGSGSPIVGILGEYDALSNLSQQADLKKQEPITKGANGHGCGHNLLGMGAVAGAVGAKEFLKETGGPGTIKLFGCPAEEGGCGKSYIARAGLFDELDLALSWHPMDQTGAWGASSLAVYHVNYHFKGISSHAAGAPELGRSALDAAELMNIGVQFLREHIIDDARIHYAFTDTGGTSPNVVQSSASLFYYVRAPKMEQATEIYERVTKIAEGAALMTGTTMEVSLDSAYYEYIPNKLWTAQMHENLSLIDLFDYSAEELAYEQGYYDTIADSVKQDIYHKLLDIFPDKSVEELKEYVSLPICQFILPLSFDGTGGGSTDVGDVSWICPTAQVWIGCEPLGSAPHSWQWVANGKSSVAHKGLLNAGKAIALTAIDAFTSPERIKKGKEEHLRNLKGKTYKCAIPNTVMPDC</sequence>
<dbReference type="STRING" id="888064.HMPREF9088_0396"/>
<dbReference type="InterPro" id="IPR036264">
    <property type="entry name" value="Bact_exopeptidase_dim_dom"/>
</dbReference>
<dbReference type="PANTHER" id="PTHR30575">
    <property type="entry name" value="PEPTIDASE M20"/>
    <property type="match status" value="1"/>
</dbReference>
<organism evidence="1 2">
    <name type="scientific">Enterococcus italicus (strain DSM 15952 / CCUG 50447 / LMG 22039 / TP 1.5)</name>
    <dbReference type="NCBI Taxonomy" id="888064"/>
    <lineage>
        <taxon>Bacteria</taxon>
        <taxon>Bacillati</taxon>
        <taxon>Bacillota</taxon>
        <taxon>Bacilli</taxon>
        <taxon>Lactobacillales</taxon>
        <taxon>Enterococcaceae</taxon>
        <taxon>Enterococcus</taxon>
    </lineage>
</organism>
<dbReference type="GO" id="GO:0071713">
    <property type="term" value="F:para-aminobenzoyl-glutamate hydrolase activity"/>
    <property type="evidence" value="ECO:0007669"/>
    <property type="project" value="TreeGrafter"/>
</dbReference>
<dbReference type="InterPro" id="IPR002933">
    <property type="entry name" value="Peptidase_M20"/>
</dbReference>
<dbReference type="InterPro" id="IPR052030">
    <property type="entry name" value="Peptidase_M20/M20A_hydrolases"/>
</dbReference>
<dbReference type="FunFam" id="3.30.70.360:FF:000004">
    <property type="entry name" value="Peptidase M20 domain-containing protein 2"/>
    <property type="match status" value="1"/>
</dbReference>
<keyword evidence="2" id="KW-1185">Reference proteome</keyword>
<protein>
    <submittedName>
        <fullName evidence="1">Amidohydrolase</fullName>
    </submittedName>
</protein>
<dbReference type="InterPro" id="IPR017145">
    <property type="entry name" value="Aminobenzoyl-glu_utiliz_pB"/>
</dbReference>
<dbReference type="SUPFAM" id="SSF55031">
    <property type="entry name" value="Bacterial exopeptidase dimerisation domain"/>
    <property type="match status" value="1"/>
</dbReference>
<dbReference type="PIRSF" id="PIRSF037227">
    <property type="entry name" value="Aminobenzoyl-glu_utiliz_pB"/>
    <property type="match status" value="1"/>
</dbReference>
<keyword evidence="1" id="KW-0378">Hydrolase</keyword>
<comment type="caution">
    <text evidence="1">The sequence shown here is derived from an EMBL/GenBank/DDBJ whole genome shotgun (WGS) entry which is preliminary data.</text>
</comment>
<dbReference type="GO" id="GO:0046657">
    <property type="term" value="P:folic acid catabolic process"/>
    <property type="evidence" value="ECO:0007669"/>
    <property type="project" value="TreeGrafter"/>
</dbReference>
<dbReference type="SUPFAM" id="SSF53187">
    <property type="entry name" value="Zn-dependent exopeptidases"/>
    <property type="match status" value="1"/>
</dbReference>
<dbReference type="GO" id="GO:0016805">
    <property type="term" value="F:dipeptidase activity"/>
    <property type="evidence" value="ECO:0007669"/>
    <property type="project" value="TreeGrafter"/>
</dbReference>
<gene>
    <name evidence="1" type="primary">abgB</name>
    <name evidence="1" type="ORF">HMPREF9088_0396</name>
</gene>